<organism evidence="3 4">
    <name type="scientific">Novilysobacter erysipheiresistens</name>
    <dbReference type="NCBI Taxonomy" id="1749332"/>
    <lineage>
        <taxon>Bacteria</taxon>
        <taxon>Pseudomonadati</taxon>
        <taxon>Pseudomonadota</taxon>
        <taxon>Gammaproteobacteria</taxon>
        <taxon>Lysobacterales</taxon>
        <taxon>Lysobacteraceae</taxon>
        <taxon>Novilysobacter</taxon>
    </lineage>
</organism>
<feature type="signal peptide" evidence="2">
    <location>
        <begin position="1"/>
        <end position="21"/>
    </location>
</feature>
<evidence type="ECO:0000256" key="2">
    <source>
        <dbReference type="SAM" id="SignalP"/>
    </source>
</evidence>
<dbReference type="EMBL" id="JAXGFP010000003">
    <property type="protein sequence ID" value="MEG3183883.1"/>
    <property type="molecule type" value="Genomic_DNA"/>
</dbReference>
<proteinExistence type="predicted"/>
<dbReference type="Proteomes" id="UP001355056">
    <property type="component" value="Unassembled WGS sequence"/>
</dbReference>
<feature type="chain" id="PRO_5046552348" description="Lipoprotein" evidence="2">
    <location>
        <begin position="22"/>
        <end position="170"/>
    </location>
</feature>
<accession>A0ABU7YYJ0</accession>
<dbReference type="RefSeq" id="WP_332616264.1">
    <property type="nucleotide sequence ID" value="NZ_JAXGFP010000003.1"/>
</dbReference>
<protein>
    <recommendedName>
        <fullName evidence="5">Lipoprotein</fullName>
    </recommendedName>
</protein>
<name>A0ABU7YYJ0_9GAMM</name>
<comment type="caution">
    <text evidence="3">The sequence shown here is derived from an EMBL/GenBank/DDBJ whole genome shotgun (WGS) entry which is preliminary data.</text>
</comment>
<sequence length="170" mass="17209">MTATKLHYAIAAALLASLALAGCKKDAEDAAAVTPPAATEPAALPPAQPLPPADTAPMGTETALNVSSVTLGTEAGDDKKIAAAMTTFAPTDPIIVSVATDGAASNAEIAAKLVYQDGQTAGEESETVTTTGAETTNITFTNANPWPTGDYTAEVWINGTQAETMAFNVR</sequence>
<reference evidence="3 4" key="1">
    <citation type="journal article" date="2016" name="Int. J. Syst. Evol. Microbiol.">
        <title>Lysobacter erysipheiresistens sp. nov., an antagonist of powdery mildew, isolated from tobacco-cultivated soil.</title>
        <authorList>
            <person name="Xie B."/>
            <person name="Li T."/>
            <person name="Lin X."/>
            <person name="Wang C.J."/>
            <person name="Chen Y.J."/>
            <person name="Liu W.J."/>
            <person name="Zhao Z.W."/>
        </authorList>
    </citation>
    <scope>NUCLEOTIDE SEQUENCE [LARGE SCALE GENOMIC DNA]</scope>
    <source>
        <strain evidence="3 4">RS-LYSO-3</strain>
    </source>
</reference>
<evidence type="ECO:0000313" key="4">
    <source>
        <dbReference type="Proteomes" id="UP001355056"/>
    </source>
</evidence>
<feature type="region of interest" description="Disordered" evidence="1">
    <location>
        <begin position="32"/>
        <end position="59"/>
    </location>
</feature>
<evidence type="ECO:0000313" key="3">
    <source>
        <dbReference type="EMBL" id="MEG3183883.1"/>
    </source>
</evidence>
<evidence type="ECO:0000256" key="1">
    <source>
        <dbReference type="SAM" id="MobiDB-lite"/>
    </source>
</evidence>
<gene>
    <name evidence="3" type="ORF">SNE34_07655</name>
</gene>
<dbReference type="PROSITE" id="PS51257">
    <property type="entry name" value="PROKAR_LIPOPROTEIN"/>
    <property type="match status" value="1"/>
</dbReference>
<evidence type="ECO:0008006" key="5">
    <source>
        <dbReference type="Google" id="ProtNLM"/>
    </source>
</evidence>
<keyword evidence="2" id="KW-0732">Signal</keyword>
<keyword evidence="4" id="KW-1185">Reference proteome</keyword>
<feature type="compositionally biased region" description="Pro residues" evidence="1">
    <location>
        <begin position="43"/>
        <end position="54"/>
    </location>
</feature>
<feature type="compositionally biased region" description="Low complexity" evidence="1">
    <location>
        <begin position="32"/>
        <end position="42"/>
    </location>
</feature>